<keyword evidence="4" id="KW-0813">Transport</keyword>
<evidence type="ECO:0000256" key="5">
    <source>
        <dbReference type="ARBA" id="ARBA00022729"/>
    </source>
</evidence>
<dbReference type="EMBL" id="JAHXZJ010000001">
    <property type="protein sequence ID" value="KAH0568052.1"/>
    <property type="molecule type" value="Genomic_DNA"/>
</dbReference>
<evidence type="ECO:0000256" key="3">
    <source>
        <dbReference type="ARBA" id="ARBA00015352"/>
    </source>
</evidence>
<keyword evidence="10" id="KW-0175">Coiled coil</keyword>
<proteinExistence type="inferred from homology"/>
<dbReference type="GO" id="GO:0015031">
    <property type="term" value="P:protein transport"/>
    <property type="evidence" value="ECO:0007669"/>
    <property type="project" value="UniProtKB-KW"/>
</dbReference>
<reference evidence="12 13" key="1">
    <citation type="journal article" date="2021" name="J. Hered.">
        <title>A chromosome-level genome assembly of the parasitoid wasp, Cotesia glomerata (Hymenoptera: Braconidae).</title>
        <authorList>
            <person name="Pinto B.J."/>
            <person name="Weis J.J."/>
            <person name="Gamble T."/>
            <person name="Ode P.J."/>
            <person name="Paul R."/>
            <person name="Zaspel J.M."/>
        </authorList>
    </citation>
    <scope>NUCLEOTIDE SEQUENCE [LARGE SCALE GENOMIC DNA]</scope>
    <source>
        <strain evidence="12">CgM1</strain>
    </source>
</reference>
<evidence type="ECO:0000256" key="11">
    <source>
        <dbReference type="SAM" id="SignalP"/>
    </source>
</evidence>
<evidence type="ECO:0000256" key="10">
    <source>
        <dbReference type="SAM" id="Coils"/>
    </source>
</evidence>
<comment type="similarity">
    <text evidence="2">Belongs to the SIL1 family.</text>
</comment>
<feature type="signal peptide" evidence="11">
    <location>
        <begin position="1"/>
        <end position="24"/>
    </location>
</feature>
<evidence type="ECO:0000313" key="12">
    <source>
        <dbReference type="EMBL" id="KAH0568052.1"/>
    </source>
</evidence>
<dbReference type="InterPro" id="IPR011989">
    <property type="entry name" value="ARM-like"/>
</dbReference>
<protein>
    <recommendedName>
        <fullName evidence="3">Nucleotide exchange factor SIL1</fullName>
    </recommendedName>
</protein>
<feature type="coiled-coil region" evidence="10">
    <location>
        <begin position="101"/>
        <end position="149"/>
    </location>
</feature>
<dbReference type="PANTHER" id="PTHR19316">
    <property type="entry name" value="PROTEIN FOLDING REGULATOR"/>
    <property type="match status" value="1"/>
</dbReference>
<dbReference type="PANTHER" id="PTHR19316:SF35">
    <property type="entry name" value="NUCLEOTIDE EXCHANGE FACTOR SIL1"/>
    <property type="match status" value="1"/>
</dbReference>
<dbReference type="AlphaFoldDB" id="A0AAV7J7L3"/>
<evidence type="ECO:0000256" key="6">
    <source>
        <dbReference type="ARBA" id="ARBA00022824"/>
    </source>
</evidence>
<evidence type="ECO:0000256" key="8">
    <source>
        <dbReference type="ARBA" id="ARBA00023010"/>
    </source>
</evidence>
<keyword evidence="6" id="KW-0256">Endoplasmic reticulum</keyword>
<evidence type="ECO:0000256" key="9">
    <source>
        <dbReference type="ARBA" id="ARBA00023180"/>
    </source>
</evidence>
<gene>
    <name evidence="12" type="ORF">KQX54_018044</name>
</gene>
<keyword evidence="5 11" id="KW-0732">Signal</keyword>
<keyword evidence="13" id="KW-1185">Reference proteome</keyword>
<evidence type="ECO:0000256" key="7">
    <source>
        <dbReference type="ARBA" id="ARBA00022927"/>
    </source>
</evidence>
<name>A0AAV7J7L3_COTGL</name>
<comment type="subcellular location">
    <subcellularLocation>
        <location evidence="1">Endoplasmic reticulum lumen</location>
    </subcellularLocation>
</comment>
<dbReference type="InterPro" id="IPR050693">
    <property type="entry name" value="Hsp70_NEF-Inhibitors"/>
</dbReference>
<dbReference type="GO" id="GO:0005788">
    <property type="term" value="C:endoplasmic reticulum lumen"/>
    <property type="evidence" value="ECO:0007669"/>
    <property type="project" value="UniProtKB-SubCell"/>
</dbReference>
<evidence type="ECO:0000256" key="1">
    <source>
        <dbReference type="ARBA" id="ARBA00004319"/>
    </source>
</evidence>
<dbReference type="InterPro" id="IPR016024">
    <property type="entry name" value="ARM-type_fold"/>
</dbReference>
<keyword evidence="7" id="KW-0653">Protein transport</keyword>
<evidence type="ECO:0000256" key="4">
    <source>
        <dbReference type="ARBA" id="ARBA00022448"/>
    </source>
</evidence>
<accession>A0AAV7J7L3</accession>
<evidence type="ECO:0000313" key="13">
    <source>
        <dbReference type="Proteomes" id="UP000826195"/>
    </source>
</evidence>
<keyword evidence="9" id="KW-0325">Glycoprotein</keyword>
<feature type="chain" id="PRO_5043395227" description="Nucleotide exchange factor SIL1" evidence="11">
    <location>
        <begin position="25"/>
        <end position="463"/>
    </location>
</feature>
<organism evidence="12 13">
    <name type="scientific">Cotesia glomerata</name>
    <name type="common">Lepidopteran parasitic wasp</name>
    <name type="synonym">Apanteles glomeratus</name>
    <dbReference type="NCBI Taxonomy" id="32391"/>
    <lineage>
        <taxon>Eukaryota</taxon>
        <taxon>Metazoa</taxon>
        <taxon>Ecdysozoa</taxon>
        <taxon>Arthropoda</taxon>
        <taxon>Hexapoda</taxon>
        <taxon>Insecta</taxon>
        <taxon>Pterygota</taxon>
        <taxon>Neoptera</taxon>
        <taxon>Endopterygota</taxon>
        <taxon>Hymenoptera</taxon>
        <taxon>Apocrita</taxon>
        <taxon>Ichneumonoidea</taxon>
        <taxon>Braconidae</taxon>
        <taxon>Microgastrinae</taxon>
        <taxon>Cotesia</taxon>
    </lineage>
</organism>
<sequence length="463" mass="53829">MTQYLKFFIINLLLISIDYLSVSGMNNESKFIATNEWQTVKKGQPIPSGLHIRYNFETKVTEAKLMDKDENDNKSPSSLAIHPEALVNDEDDISVHNNEQHSKLKISLEELKTRLKKIKTDANNNMNQAEDTEKKYRSYEELKDELKSIDMNITTDSEIMIDLFERFKIYDHSLTSGALQSTEVEDILQIFNDLEYLLHQIDIGQLFADMEGMSKIISPCLNTTNDDLKIEALRVLGTAVQLNPKVQQKALNNDLVQKLLHLLSVNNKPLVRSRCLFALGALIRQFPSAQKAFIDHGGLEIFGKILENDLLQTQFRAIKLITDLAIERELINKTEDEGLRLRKVQEYKKTNFEQKLILHNYCKYLSSIVQKNFIHDDISLDSSMEMNEFLQVVLENMIVLCPVCKDEFRNHEHRLSTTFSEIINYYNKMKNSKIWQENEMLENNLEQLSKLQKLIFEDFHDEL</sequence>
<dbReference type="GO" id="GO:0000774">
    <property type="term" value="F:adenyl-nucleotide exchange factor activity"/>
    <property type="evidence" value="ECO:0007669"/>
    <property type="project" value="TreeGrafter"/>
</dbReference>
<dbReference type="Proteomes" id="UP000826195">
    <property type="component" value="Unassembled WGS sequence"/>
</dbReference>
<keyword evidence="8" id="KW-0811">Translocation</keyword>
<dbReference type="Gene3D" id="1.25.10.10">
    <property type="entry name" value="Leucine-rich Repeat Variant"/>
    <property type="match status" value="1"/>
</dbReference>
<comment type="caution">
    <text evidence="12">The sequence shown here is derived from an EMBL/GenBank/DDBJ whole genome shotgun (WGS) entry which is preliminary data.</text>
</comment>
<evidence type="ECO:0000256" key="2">
    <source>
        <dbReference type="ARBA" id="ARBA00010588"/>
    </source>
</evidence>
<dbReference type="SUPFAM" id="SSF48371">
    <property type="entry name" value="ARM repeat"/>
    <property type="match status" value="1"/>
</dbReference>